<reference evidence="3" key="1">
    <citation type="submission" date="2024-07" db="EMBL/GenBank/DDBJ databases">
        <title>Two chromosome-level genome assemblies of Korean endemic species Abeliophyllum distichum and Forsythia ovata (Oleaceae).</title>
        <authorList>
            <person name="Jang H."/>
        </authorList>
    </citation>
    <scope>NUCLEOTIDE SEQUENCE [LARGE SCALE GENOMIC DNA]</scope>
</reference>
<keyword evidence="3" id="KW-1185">Reference proteome</keyword>
<organism evidence="2 3">
    <name type="scientific">Forsythia ovata</name>
    <dbReference type="NCBI Taxonomy" id="205694"/>
    <lineage>
        <taxon>Eukaryota</taxon>
        <taxon>Viridiplantae</taxon>
        <taxon>Streptophyta</taxon>
        <taxon>Embryophyta</taxon>
        <taxon>Tracheophyta</taxon>
        <taxon>Spermatophyta</taxon>
        <taxon>Magnoliopsida</taxon>
        <taxon>eudicotyledons</taxon>
        <taxon>Gunneridae</taxon>
        <taxon>Pentapetalae</taxon>
        <taxon>asterids</taxon>
        <taxon>lamiids</taxon>
        <taxon>Lamiales</taxon>
        <taxon>Oleaceae</taxon>
        <taxon>Forsythieae</taxon>
        <taxon>Forsythia</taxon>
    </lineage>
</organism>
<evidence type="ECO:0000313" key="2">
    <source>
        <dbReference type="EMBL" id="KAL2559105.1"/>
    </source>
</evidence>
<accession>A0ABD1XBR2</accession>
<comment type="caution">
    <text evidence="2">The sequence shown here is derived from an EMBL/GenBank/DDBJ whole genome shotgun (WGS) entry which is preliminary data.</text>
</comment>
<name>A0ABD1XBR2_9LAMI</name>
<feature type="compositionally biased region" description="Basic and acidic residues" evidence="1">
    <location>
        <begin position="81"/>
        <end position="92"/>
    </location>
</feature>
<dbReference type="AlphaFoldDB" id="A0ABD1XBR2"/>
<sequence>MSGFYFFKVPKFKIRHRGVVEDISTLHLVPLAASGPGSTVLQVPEMTTDNFYIPPALEATSKVPSTSIPARPVPSAGSARQSEKRKVGAKSGEEAFRAFTSHPPGKYEYINIGSRQDELDPTVLKKLPLPAANTAASVHKYWTSAFGEAAENAELTELLKLVEMYTSRSHVLNCELYKVLEMKVDELRFVIGRDEDVEALRAENKNLQGQLAFSEDAMARATYDVMKVQTI</sequence>
<dbReference type="EMBL" id="JBFOLJ010000001">
    <property type="protein sequence ID" value="KAL2559105.1"/>
    <property type="molecule type" value="Genomic_DNA"/>
</dbReference>
<dbReference type="Proteomes" id="UP001604277">
    <property type="component" value="Unassembled WGS sequence"/>
</dbReference>
<protein>
    <submittedName>
        <fullName evidence="2">Uncharacterized protein</fullName>
    </submittedName>
</protein>
<feature type="region of interest" description="Disordered" evidence="1">
    <location>
        <begin position="63"/>
        <end position="92"/>
    </location>
</feature>
<proteinExistence type="predicted"/>
<evidence type="ECO:0000256" key="1">
    <source>
        <dbReference type="SAM" id="MobiDB-lite"/>
    </source>
</evidence>
<gene>
    <name evidence="2" type="ORF">Fot_03844</name>
</gene>
<evidence type="ECO:0000313" key="3">
    <source>
        <dbReference type="Proteomes" id="UP001604277"/>
    </source>
</evidence>